<dbReference type="EMBL" id="SGXF01000002">
    <property type="protein sequence ID" value="RZT00892.1"/>
    <property type="molecule type" value="Genomic_DNA"/>
</dbReference>
<gene>
    <name evidence="2" type="ORF">EV209_1328</name>
</gene>
<reference evidence="2 3" key="1">
    <citation type="submission" date="2019-02" db="EMBL/GenBank/DDBJ databases">
        <title>Genomic Encyclopedia of Type Strains, Phase IV (KMG-IV): sequencing the most valuable type-strain genomes for metagenomic binning, comparative biology and taxonomic classification.</title>
        <authorList>
            <person name="Goeker M."/>
        </authorList>
    </citation>
    <scope>NUCLEOTIDE SEQUENCE [LARGE SCALE GENOMIC DNA]</scope>
    <source>
        <strain evidence="2 3">DSM 29486</strain>
    </source>
</reference>
<evidence type="ECO:0000313" key="2">
    <source>
        <dbReference type="EMBL" id="RZT00892.1"/>
    </source>
</evidence>
<dbReference type="AlphaFoldDB" id="A0A4Q7PP32"/>
<dbReference type="Proteomes" id="UP000292927">
    <property type="component" value="Unassembled WGS sequence"/>
</dbReference>
<proteinExistence type="predicted"/>
<keyword evidence="1" id="KW-0472">Membrane</keyword>
<sequence>MDFRIAGVAGITVICYLAAQTAKATTLDNKWLPVICGVLGGILGVVGMYAMPDWPAGDILTSIAVGIVSGFAATGINQVYKQLKDQAGE</sequence>
<dbReference type="InterPro" id="IPR032111">
    <property type="entry name" value="Clostridium_phage_holin"/>
</dbReference>
<evidence type="ECO:0000256" key="1">
    <source>
        <dbReference type="SAM" id="Phobius"/>
    </source>
</evidence>
<dbReference type="OrthoDB" id="1735219at2"/>
<comment type="caution">
    <text evidence="2">The sequence shown here is derived from an EMBL/GenBank/DDBJ whole genome shotgun (WGS) entry which is preliminary data.</text>
</comment>
<keyword evidence="1" id="KW-0812">Transmembrane</keyword>
<name>A0A4Q7PP32_9FIRM</name>
<protein>
    <submittedName>
        <fullName evidence="2">Holin family Hol44 protein (Superfamily V)</fullName>
    </submittedName>
</protein>
<feature type="transmembrane region" description="Helical" evidence="1">
    <location>
        <begin position="31"/>
        <end position="52"/>
    </location>
</feature>
<accession>A0A4Q7PP32</accession>
<organism evidence="2 3">
    <name type="scientific">Cuneatibacter caecimuris</name>
    <dbReference type="NCBI Taxonomy" id="1796618"/>
    <lineage>
        <taxon>Bacteria</taxon>
        <taxon>Bacillati</taxon>
        <taxon>Bacillota</taxon>
        <taxon>Clostridia</taxon>
        <taxon>Lachnospirales</taxon>
        <taxon>Lachnospiraceae</taxon>
        <taxon>Cuneatibacter</taxon>
    </lineage>
</organism>
<dbReference type="RefSeq" id="WP_130434318.1">
    <property type="nucleotide sequence ID" value="NZ_SGXF01000002.1"/>
</dbReference>
<keyword evidence="3" id="KW-1185">Reference proteome</keyword>
<keyword evidence="1" id="KW-1133">Transmembrane helix</keyword>
<evidence type="ECO:0000313" key="3">
    <source>
        <dbReference type="Proteomes" id="UP000292927"/>
    </source>
</evidence>
<feature type="transmembrane region" description="Helical" evidence="1">
    <location>
        <begin position="59"/>
        <end position="80"/>
    </location>
</feature>
<dbReference type="Pfam" id="PF16079">
    <property type="entry name" value="Phage_holin_5_2"/>
    <property type="match status" value="1"/>
</dbReference>